<organism evidence="1">
    <name type="scientific">Rhizophora mucronata</name>
    <name type="common">Asiatic mangrove</name>
    <dbReference type="NCBI Taxonomy" id="61149"/>
    <lineage>
        <taxon>Eukaryota</taxon>
        <taxon>Viridiplantae</taxon>
        <taxon>Streptophyta</taxon>
        <taxon>Embryophyta</taxon>
        <taxon>Tracheophyta</taxon>
        <taxon>Spermatophyta</taxon>
        <taxon>Magnoliopsida</taxon>
        <taxon>eudicotyledons</taxon>
        <taxon>Gunneridae</taxon>
        <taxon>Pentapetalae</taxon>
        <taxon>rosids</taxon>
        <taxon>fabids</taxon>
        <taxon>Malpighiales</taxon>
        <taxon>Rhizophoraceae</taxon>
        <taxon>Rhizophora</taxon>
    </lineage>
</organism>
<reference evidence="1" key="1">
    <citation type="submission" date="2018-02" db="EMBL/GenBank/DDBJ databases">
        <title>Rhizophora mucronata_Transcriptome.</title>
        <authorList>
            <person name="Meera S.P."/>
            <person name="Sreeshan A."/>
            <person name="Augustine A."/>
        </authorList>
    </citation>
    <scope>NUCLEOTIDE SEQUENCE</scope>
    <source>
        <tissue evidence="1">Leaf</tissue>
    </source>
</reference>
<proteinExistence type="predicted"/>
<sequence>MLHCCTAPPTKTIISSNCHSTKVFLSIQETSMSRNVLVTVLCFNYLCLHHMPDIVSTQLKLTKLKN</sequence>
<accession>A0A2P2P8U6</accession>
<evidence type="ECO:0000313" key="1">
    <source>
        <dbReference type="EMBL" id="MBX51129.1"/>
    </source>
</evidence>
<name>A0A2P2P8U6_RHIMU</name>
<dbReference type="AlphaFoldDB" id="A0A2P2P8U6"/>
<protein>
    <submittedName>
        <fullName evidence="1">Uncharacterized protein</fullName>
    </submittedName>
</protein>
<dbReference type="EMBL" id="GGEC01070645">
    <property type="protein sequence ID" value="MBX51129.1"/>
    <property type="molecule type" value="Transcribed_RNA"/>
</dbReference>